<evidence type="ECO:0000313" key="2">
    <source>
        <dbReference type="Proteomes" id="UP001364224"/>
    </source>
</evidence>
<organism evidence="1 2">
    <name type="scientific">Bradyrhizobium algeriense</name>
    <dbReference type="NCBI Taxonomy" id="634784"/>
    <lineage>
        <taxon>Bacteria</taxon>
        <taxon>Pseudomonadati</taxon>
        <taxon>Pseudomonadota</taxon>
        <taxon>Alphaproteobacteria</taxon>
        <taxon>Hyphomicrobiales</taxon>
        <taxon>Nitrobacteraceae</taxon>
        <taxon>Bradyrhizobium</taxon>
    </lineage>
</organism>
<accession>A0ABU8B6R8</accession>
<reference evidence="1 2" key="1">
    <citation type="submission" date="2024-02" db="EMBL/GenBank/DDBJ databases">
        <title>Adaptive strategies in a cosmopolitan and abundant soil bacterium.</title>
        <authorList>
            <person name="Carini P."/>
        </authorList>
    </citation>
    <scope>NUCLEOTIDE SEQUENCE [LARGE SCALE GENOMIC DNA]</scope>
    <source>
        <strain evidence="1 2">AZCC 1608</strain>
    </source>
</reference>
<sequence length="75" mass="8074">MIKRHLLDKGLIALSPEGLSVGFHRSIDRGRQGDGHGWPILRCAASSSSSQSRNRYVEGEVPNDDGTVLLATSCP</sequence>
<comment type="caution">
    <text evidence="1">The sequence shown here is derived from an EMBL/GenBank/DDBJ whole genome shotgun (WGS) entry which is preliminary data.</text>
</comment>
<protein>
    <submittedName>
        <fullName evidence="1">Uncharacterized protein</fullName>
    </submittedName>
</protein>
<keyword evidence="2" id="KW-1185">Reference proteome</keyword>
<dbReference type="RefSeq" id="WP_334478440.1">
    <property type="nucleotide sequence ID" value="NZ_JAZHRV010000001.1"/>
</dbReference>
<name>A0ABU8B6R8_9BRAD</name>
<evidence type="ECO:0000313" key="1">
    <source>
        <dbReference type="EMBL" id="MEH2553867.1"/>
    </source>
</evidence>
<proteinExistence type="predicted"/>
<dbReference type="EMBL" id="JAZHRV010000001">
    <property type="protein sequence ID" value="MEH2553867.1"/>
    <property type="molecule type" value="Genomic_DNA"/>
</dbReference>
<dbReference type="Proteomes" id="UP001364224">
    <property type="component" value="Unassembled WGS sequence"/>
</dbReference>
<gene>
    <name evidence="1" type="ORF">V1286_001396</name>
</gene>